<reference evidence="11 12" key="1">
    <citation type="submission" date="2017-10" db="EMBL/GenBank/DDBJ databases">
        <title>The draft genome sequence of Williamsia sp. BULT 1.1 isolated from the semi-arid grassland soils from South Africa.</title>
        <authorList>
            <person name="Kabwe M.H."/>
            <person name="Govender N."/>
            <person name="Mutseka Lunga P."/>
            <person name="Vikram S."/>
            <person name="Makhalanyane T.P."/>
        </authorList>
    </citation>
    <scope>NUCLEOTIDE SEQUENCE [LARGE SCALE GENOMIC DNA]</scope>
    <source>
        <strain evidence="11 12">BULT 1.1</strain>
    </source>
</reference>
<dbReference type="CDD" id="cd03214">
    <property type="entry name" value="ABC_Iron-Siderophores_B12_Hemin"/>
    <property type="match status" value="1"/>
</dbReference>
<keyword evidence="2" id="KW-0813">Transport</keyword>
<keyword evidence="4" id="KW-0410">Iron transport</keyword>
<evidence type="ECO:0000256" key="4">
    <source>
        <dbReference type="ARBA" id="ARBA00022496"/>
    </source>
</evidence>
<dbReference type="FunFam" id="3.40.50.300:FF:000134">
    <property type="entry name" value="Iron-enterobactin ABC transporter ATP-binding protein"/>
    <property type="match status" value="1"/>
</dbReference>
<dbReference type="GO" id="GO:0016887">
    <property type="term" value="F:ATP hydrolysis activity"/>
    <property type="evidence" value="ECO:0007669"/>
    <property type="project" value="InterPro"/>
</dbReference>
<name>A0A2G3PK88_WILMA</name>
<comment type="subcellular location">
    <subcellularLocation>
        <location evidence="1">Cell membrane</location>
        <topology evidence="1">Peripheral membrane protein</topology>
    </subcellularLocation>
</comment>
<dbReference type="SMART" id="SM00382">
    <property type="entry name" value="AAA"/>
    <property type="match status" value="1"/>
</dbReference>
<evidence type="ECO:0000256" key="6">
    <source>
        <dbReference type="ARBA" id="ARBA00022840"/>
    </source>
</evidence>
<dbReference type="RefSeq" id="WP_099383490.1">
    <property type="nucleotide sequence ID" value="NZ_PEBD01000010.1"/>
</dbReference>
<feature type="domain" description="ABC transporter" evidence="10">
    <location>
        <begin position="23"/>
        <end position="259"/>
    </location>
</feature>
<dbReference type="InterPro" id="IPR027417">
    <property type="entry name" value="P-loop_NTPase"/>
</dbReference>
<evidence type="ECO:0000313" key="11">
    <source>
        <dbReference type="EMBL" id="PHV66214.1"/>
    </source>
</evidence>
<keyword evidence="3" id="KW-1003">Cell membrane</keyword>
<dbReference type="InterPro" id="IPR051535">
    <property type="entry name" value="Siderophore_ABC-ATPase"/>
</dbReference>
<keyword evidence="9" id="KW-0472">Membrane</keyword>
<keyword evidence="5" id="KW-0547">Nucleotide-binding</keyword>
<evidence type="ECO:0000256" key="1">
    <source>
        <dbReference type="ARBA" id="ARBA00004202"/>
    </source>
</evidence>
<dbReference type="Pfam" id="PF00005">
    <property type="entry name" value="ABC_tran"/>
    <property type="match status" value="1"/>
</dbReference>
<dbReference type="GO" id="GO:0006826">
    <property type="term" value="P:iron ion transport"/>
    <property type="evidence" value="ECO:0007669"/>
    <property type="project" value="UniProtKB-KW"/>
</dbReference>
<dbReference type="InterPro" id="IPR017871">
    <property type="entry name" value="ABC_transporter-like_CS"/>
</dbReference>
<dbReference type="PROSITE" id="PS00211">
    <property type="entry name" value="ABC_TRANSPORTER_1"/>
    <property type="match status" value="1"/>
</dbReference>
<dbReference type="PANTHER" id="PTHR42771:SF2">
    <property type="entry name" value="IRON(3+)-HYDROXAMATE IMPORT ATP-BINDING PROTEIN FHUC"/>
    <property type="match status" value="1"/>
</dbReference>
<comment type="caution">
    <text evidence="11">The sequence shown here is derived from an EMBL/GenBank/DDBJ whole genome shotgun (WGS) entry which is preliminary data.</text>
</comment>
<evidence type="ECO:0000256" key="3">
    <source>
        <dbReference type="ARBA" id="ARBA00022475"/>
    </source>
</evidence>
<evidence type="ECO:0000259" key="10">
    <source>
        <dbReference type="PROSITE" id="PS50893"/>
    </source>
</evidence>
<sequence length="279" mass="30215">MSKFADREVPSATRGGDGVHTRLQAQDVTIGYDKRVISESLSVDIPDGAFTVIVGPNACGKSTLLRALSRLLAPTKGWVLLDGKAISSYPAKEVARRLGLLPQSSVAPDGIRVADLVARGRYPHQKLIRQWSADDESAVIEAMTATGVTELSGRLVDELSGGQRQRVWVAMVLAQQTPLMLLDEPTTFLDIAYQIDLLELCAELNKTGGRTLVAVLHDLNHACRYADHIIAMKAGAIVAEGRPADIITADLVRDVFGLPCRIIDDPESHTPLVIPLVRR</sequence>
<accession>A0A2G3PK88</accession>
<dbReference type="GO" id="GO:0005886">
    <property type="term" value="C:plasma membrane"/>
    <property type="evidence" value="ECO:0007669"/>
    <property type="project" value="UniProtKB-SubCell"/>
</dbReference>
<evidence type="ECO:0000256" key="9">
    <source>
        <dbReference type="ARBA" id="ARBA00023136"/>
    </source>
</evidence>
<dbReference type="Gene3D" id="3.40.50.300">
    <property type="entry name" value="P-loop containing nucleotide triphosphate hydrolases"/>
    <property type="match status" value="1"/>
</dbReference>
<keyword evidence="6 11" id="KW-0067">ATP-binding</keyword>
<evidence type="ECO:0000256" key="7">
    <source>
        <dbReference type="ARBA" id="ARBA00023004"/>
    </source>
</evidence>
<dbReference type="Proteomes" id="UP000225108">
    <property type="component" value="Unassembled WGS sequence"/>
</dbReference>
<evidence type="ECO:0000256" key="8">
    <source>
        <dbReference type="ARBA" id="ARBA00023065"/>
    </source>
</evidence>
<evidence type="ECO:0000256" key="5">
    <source>
        <dbReference type="ARBA" id="ARBA00022741"/>
    </source>
</evidence>
<dbReference type="InterPro" id="IPR003593">
    <property type="entry name" value="AAA+_ATPase"/>
</dbReference>
<dbReference type="PROSITE" id="PS50893">
    <property type="entry name" value="ABC_TRANSPORTER_2"/>
    <property type="match status" value="1"/>
</dbReference>
<protein>
    <submittedName>
        <fullName evidence="11">Fe(3+)-dicitrate ABC transporter ATP-binding protein</fullName>
    </submittedName>
</protein>
<gene>
    <name evidence="11" type="primary">fecE</name>
    <name evidence="11" type="ORF">CSW57_14505</name>
</gene>
<proteinExistence type="predicted"/>
<dbReference type="AlphaFoldDB" id="A0A2G3PK88"/>
<organism evidence="11 12">
    <name type="scientific">Williamsia marianensis</name>
    <dbReference type="NCBI Taxonomy" id="85044"/>
    <lineage>
        <taxon>Bacteria</taxon>
        <taxon>Bacillati</taxon>
        <taxon>Actinomycetota</taxon>
        <taxon>Actinomycetes</taxon>
        <taxon>Mycobacteriales</taxon>
        <taxon>Nocardiaceae</taxon>
        <taxon>Williamsia</taxon>
    </lineage>
</organism>
<dbReference type="GO" id="GO:0005524">
    <property type="term" value="F:ATP binding"/>
    <property type="evidence" value="ECO:0007669"/>
    <property type="project" value="UniProtKB-KW"/>
</dbReference>
<evidence type="ECO:0000313" key="12">
    <source>
        <dbReference type="Proteomes" id="UP000225108"/>
    </source>
</evidence>
<keyword evidence="7" id="KW-0408">Iron</keyword>
<dbReference type="InterPro" id="IPR003439">
    <property type="entry name" value="ABC_transporter-like_ATP-bd"/>
</dbReference>
<evidence type="ECO:0000256" key="2">
    <source>
        <dbReference type="ARBA" id="ARBA00022448"/>
    </source>
</evidence>
<dbReference type="EMBL" id="PEBD01000010">
    <property type="protein sequence ID" value="PHV66214.1"/>
    <property type="molecule type" value="Genomic_DNA"/>
</dbReference>
<keyword evidence="8" id="KW-0406">Ion transport</keyword>
<dbReference type="PANTHER" id="PTHR42771">
    <property type="entry name" value="IRON(3+)-HYDROXAMATE IMPORT ATP-BINDING PROTEIN FHUC"/>
    <property type="match status" value="1"/>
</dbReference>
<dbReference type="SUPFAM" id="SSF52540">
    <property type="entry name" value="P-loop containing nucleoside triphosphate hydrolases"/>
    <property type="match status" value="1"/>
</dbReference>